<dbReference type="Pfam" id="PF00702">
    <property type="entry name" value="Hydrolase"/>
    <property type="match status" value="1"/>
</dbReference>
<dbReference type="RefSeq" id="WP_377944162.1">
    <property type="nucleotide sequence ID" value="NZ_JBHUCX010000044.1"/>
</dbReference>
<keyword evidence="3 5" id="KW-0378">Hydrolase</keyword>
<evidence type="ECO:0000313" key="5">
    <source>
        <dbReference type="EMBL" id="MFD1676277.1"/>
    </source>
</evidence>
<proteinExistence type="predicted"/>
<dbReference type="PANTHER" id="PTHR46470:SF2">
    <property type="entry name" value="GLYCERALDEHYDE 3-PHOSPHATE PHOSPHATASE"/>
    <property type="match status" value="1"/>
</dbReference>
<comment type="caution">
    <text evidence="5">The sequence shown here is derived from an EMBL/GenBank/DDBJ whole genome shotgun (WGS) entry which is preliminary data.</text>
</comment>
<keyword evidence="6" id="KW-1185">Reference proteome</keyword>
<keyword evidence="4" id="KW-0460">Magnesium</keyword>
<sequence>MAKQVVLFDLGDTIMVEESEIKDDSQTTLQADLIPGMKALLLDLSSRGVPCGIVADTRPGTYRNVLLQHGLYDLFESFSISEELGVEKPHPLMFEDALEKHGLTADTAVQAMMVGNNYERDIRGAKARGLTTLWFHWNERYPVPEDAACADYTCTTPAEVMAAITEWLSVTTTNSNELLVEKRMS</sequence>
<reference evidence="6" key="1">
    <citation type="journal article" date="2019" name="Int. J. Syst. Evol. Microbiol.">
        <title>The Global Catalogue of Microorganisms (GCM) 10K type strain sequencing project: providing services to taxonomists for standard genome sequencing and annotation.</title>
        <authorList>
            <consortium name="The Broad Institute Genomics Platform"/>
            <consortium name="The Broad Institute Genome Sequencing Center for Infectious Disease"/>
            <person name="Wu L."/>
            <person name="Ma J."/>
        </authorList>
    </citation>
    <scope>NUCLEOTIDE SEQUENCE [LARGE SCALE GENOMIC DNA]</scope>
    <source>
        <strain evidence="6">CGMCC 1.12286</strain>
    </source>
</reference>
<evidence type="ECO:0000256" key="1">
    <source>
        <dbReference type="ARBA" id="ARBA00001946"/>
    </source>
</evidence>
<dbReference type="EC" id="3.1.3.-" evidence="5"/>
<dbReference type="InterPro" id="IPR006439">
    <property type="entry name" value="HAD-SF_hydro_IA"/>
</dbReference>
<evidence type="ECO:0000256" key="4">
    <source>
        <dbReference type="ARBA" id="ARBA00022842"/>
    </source>
</evidence>
<organism evidence="5 6">
    <name type="scientific">Alicyclobacillus fodiniaquatilis</name>
    <dbReference type="NCBI Taxonomy" id="1661150"/>
    <lineage>
        <taxon>Bacteria</taxon>
        <taxon>Bacillati</taxon>
        <taxon>Bacillota</taxon>
        <taxon>Bacilli</taxon>
        <taxon>Bacillales</taxon>
        <taxon>Alicyclobacillaceae</taxon>
        <taxon>Alicyclobacillus</taxon>
    </lineage>
</organism>
<dbReference type="Proteomes" id="UP001597079">
    <property type="component" value="Unassembled WGS sequence"/>
</dbReference>
<evidence type="ECO:0000256" key="2">
    <source>
        <dbReference type="ARBA" id="ARBA00022723"/>
    </source>
</evidence>
<protein>
    <submittedName>
        <fullName evidence="5">HAD family hydrolase</fullName>
        <ecNumber evidence="5">3.1.3.-</ecNumber>
    </submittedName>
</protein>
<dbReference type="InterPro" id="IPR036412">
    <property type="entry name" value="HAD-like_sf"/>
</dbReference>
<name>A0ABW4JIS7_9BACL</name>
<dbReference type="Gene3D" id="3.40.50.1000">
    <property type="entry name" value="HAD superfamily/HAD-like"/>
    <property type="match status" value="1"/>
</dbReference>
<accession>A0ABW4JIS7</accession>
<keyword evidence="2" id="KW-0479">Metal-binding</keyword>
<gene>
    <name evidence="5" type="ORF">ACFSB2_16350</name>
</gene>
<dbReference type="EMBL" id="JBHUCX010000044">
    <property type="protein sequence ID" value="MFD1676277.1"/>
    <property type="molecule type" value="Genomic_DNA"/>
</dbReference>
<dbReference type="SUPFAM" id="SSF56784">
    <property type="entry name" value="HAD-like"/>
    <property type="match status" value="1"/>
</dbReference>
<comment type="cofactor">
    <cofactor evidence="1">
        <name>Mg(2+)</name>
        <dbReference type="ChEBI" id="CHEBI:18420"/>
    </cofactor>
</comment>
<dbReference type="InterPro" id="IPR023214">
    <property type="entry name" value="HAD_sf"/>
</dbReference>
<dbReference type="NCBIfam" id="TIGR01549">
    <property type="entry name" value="HAD-SF-IA-v1"/>
    <property type="match status" value="1"/>
</dbReference>
<dbReference type="PANTHER" id="PTHR46470">
    <property type="entry name" value="N-ACYLNEURAMINATE-9-PHOSPHATASE"/>
    <property type="match status" value="1"/>
</dbReference>
<evidence type="ECO:0000313" key="6">
    <source>
        <dbReference type="Proteomes" id="UP001597079"/>
    </source>
</evidence>
<evidence type="ECO:0000256" key="3">
    <source>
        <dbReference type="ARBA" id="ARBA00022801"/>
    </source>
</evidence>
<dbReference type="GO" id="GO:0016787">
    <property type="term" value="F:hydrolase activity"/>
    <property type="evidence" value="ECO:0007669"/>
    <property type="project" value="UniProtKB-KW"/>
</dbReference>
<dbReference type="InterPro" id="IPR051400">
    <property type="entry name" value="HAD-like_hydrolase"/>
</dbReference>